<feature type="region of interest" description="Disordered" evidence="7">
    <location>
        <begin position="259"/>
        <end position="297"/>
    </location>
</feature>
<name>A0A6A4Q045_LUPAL</name>
<dbReference type="InterPro" id="IPR016177">
    <property type="entry name" value="DNA-bd_dom_sf"/>
</dbReference>
<evidence type="ECO:0000313" key="9">
    <source>
        <dbReference type="EMBL" id="KAE9606884.1"/>
    </source>
</evidence>
<keyword evidence="10" id="KW-1185">Reference proteome</keyword>
<dbReference type="GO" id="GO:0005634">
    <property type="term" value="C:nucleus"/>
    <property type="evidence" value="ECO:0007669"/>
    <property type="project" value="UniProtKB-SubCell"/>
</dbReference>
<proteinExistence type="inferred from homology"/>
<dbReference type="SMART" id="SM00380">
    <property type="entry name" value="AP2"/>
    <property type="match status" value="1"/>
</dbReference>
<dbReference type="GO" id="GO:0003700">
    <property type="term" value="F:DNA-binding transcription factor activity"/>
    <property type="evidence" value="ECO:0007669"/>
    <property type="project" value="InterPro"/>
</dbReference>
<dbReference type="EMBL" id="WOCE01000009">
    <property type="protein sequence ID" value="KAE9606884.1"/>
    <property type="molecule type" value="Genomic_DNA"/>
</dbReference>
<evidence type="ECO:0000259" key="8">
    <source>
        <dbReference type="PROSITE" id="PS51032"/>
    </source>
</evidence>
<keyword evidence="3" id="KW-0238">DNA-binding</keyword>
<dbReference type="Gene3D" id="3.30.730.10">
    <property type="entry name" value="AP2/ERF domain"/>
    <property type="match status" value="1"/>
</dbReference>
<comment type="similarity">
    <text evidence="6">Belongs to the AP2/ERF transcription factor family. ERF subfamily.</text>
</comment>
<feature type="domain" description="AP2/ERF" evidence="8">
    <location>
        <begin position="197"/>
        <end position="255"/>
    </location>
</feature>
<dbReference type="GO" id="GO:0009873">
    <property type="term" value="P:ethylene-activated signaling pathway"/>
    <property type="evidence" value="ECO:0007669"/>
    <property type="project" value="InterPro"/>
</dbReference>
<dbReference type="Pfam" id="PF00847">
    <property type="entry name" value="AP2"/>
    <property type="match status" value="1"/>
</dbReference>
<evidence type="ECO:0000256" key="1">
    <source>
        <dbReference type="ARBA" id="ARBA00004123"/>
    </source>
</evidence>
<comment type="caution">
    <text evidence="9">The sequence shown here is derived from an EMBL/GenBank/DDBJ whole genome shotgun (WGS) entry which is preliminary data.</text>
</comment>
<evidence type="ECO:0000256" key="3">
    <source>
        <dbReference type="ARBA" id="ARBA00023125"/>
    </source>
</evidence>
<dbReference type="InterPro" id="IPR044808">
    <property type="entry name" value="ERF_plant"/>
</dbReference>
<protein>
    <submittedName>
        <fullName evidence="9">Putative transcription factor AP2-EREBP family</fullName>
    </submittedName>
</protein>
<evidence type="ECO:0000313" key="10">
    <source>
        <dbReference type="Proteomes" id="UP000447434"/>
    </source>
</evidence>
<dbReference type="PRINTS" id="PR00367">
    <property type="entry name" value="ETHRSPELEMNT"/>
</dbReference>
<keyword evidence="2" id="KW-0805">Transcription regulation</keyword>
<evidence type="ECO:0000256" key="7">
    <source>
        <dbReference type="SAM" id="MobiDB-lite"/>
    </source>
</evidence>
<evidence type="ECO:0000256" key="4">
    <source>
        <dbReference type="ARBA" id="ARBA00023163"/>
    </source>
</evidence>
<comment type="subcellular location">
    <subcellularLocation>
        <location evidence="1">Nucleus</location>
    </subcellularLocation>
</comment>
<dbReference type="PROSITE" id="PS51032">
    <property type="entry name" value="AP2_ERF"/>
    <property type="match status" value="1"/>
</dbReference>
<evidence type="ECO:0000256" key="2">
    <source>
        <dbReference type="ARBA" id="ARBA00023015"/>
    </source>
</evidence>
<dbReference type="AlphaFoldDB" id="A0A6A4Q045"/>
<reference evidence="10" key="1">
    <citation type="journal article" date="2020" name="Nat. Commun.">
        <title>Genome sequence of the cluster root forming white lupin.</title>
        <authorList>
            <person name="Hufnagel B."/>
            <person name="Marques A."/>
            <person name="Soriano A."/>
            <person name="Marques L."/>
            <person name="Divol F."/>
            <person name="Doumas P."/>
            <person name="Sallet E."/>
            <person name="Mancinotti D."/>
            <person name="Carrere S."/>
            <person name="Marande W."/>
            <person name="Arribat S."/>
            <person name="Keller J."/>
            <person name="Huneau C."/>
            <person name="Blein T."/>
            <person name="Aime D."/>
            <person name="Laguerre M."/>
            <person name="Taylor J."/>
            <person name="Schubert V."/>
            <person name="Nelson M."/>
            <person name="Geu-Flores F."/>
            <person name="Crespi M."/>
            <person name="Gallardo-Guerrero K."/>
            <person name="Delaux P.-M."/>
            <person name="Salse J."/>
            <person name="Berges H."/>
            <person name="Guyot R."/>
            <person name="Gouzy J."/>
            <person name="Peret B."/>
        </authorList>
    </citation>
    <scope>NUCLEOTIDE SEQUENCE [LARGE SCALE GENOMIC DNA]</scope>
    <source>
        <strain evidence="10">cv. Amiga</strain>
    </source>
</reference>
<gene>
    <name evidence="9" type="ORF">Lalb_Chr09g0324281</name>
</gene>
<organism evidence="9 10">
    <name type="scientific">Lupinus albus</name>
    <name type="common">White lupine</name>
    <name type="synonym">Lupinus termis</name>
    <dbReference type="NCBI Taxonomy" id="3870"/>
    <lineage>
        <taxon>Eukaryota</taxon>
        <taxon>Viridiplantae</taxon>
        <taxon>Streptophyta</taxon>
        <taxon>Embryophyta</taxon>
        <taxon>Tracheophyta</taxon>
        <taxon>Spermatophyta</taxon>
        <taxon>Magnoliopsida</taxon>
        <taxon>eudicotyledons</taxon>
        <taxon>Gunneridae</taxon>
        <taxon>Pentapetalae</taxon>
        <taxon>rosids</taxon>
        <taxon>fabids</taxon>
        <taxon>Fabales</taxon>
        <taxon>Fabaceae</taxon>
        <taxon>Papilionoideae</taxon>
        <taxon>50 kb inversion clade</taxon>
        <taxon>genistoids sensu lato</taxon>
        <taxon>core genistoids</taxon>
        <taxon>Genisteae</taxon>
        <taxon>Lupinus</taxon>
    </lineage>
</organism>
<accession>A0A6A4Q045</accession>
<keyword evidence="4" id="KW-0804">Transcription</keyword>
<dbReference type="PANTHER" id="PTHR31190:SF287">
    <property type="entry name" value="DEVELOPMENT RELATED ERF PROTEIN"/>
    <property type="match status" value="1"/>
</dbReference>
<dbReference type="InterPro" id="IPR036955">
    <property type="entry name" value="AP2/ERF_dom_sf"/>
</dbReference>
<dbReference type="InterPro" id="IPR001471">
    <property type="entry name" value="AP2/ERF_dom"/>
</dbReference>
<dbReference type="FunFam" id="3.30.730.10:FF:000001">
    <property type="entry name" value="Ethylene-responsive transcription factor 2"/>
    <property type="match status" value="1"/>
</dbReference>
<feature type="compositionally biased region" description="Low complexity" evidence="7">
    <location>
        <begin position="271"/>
        <end position="284"/>
    </location>
</feature>
<evidence type="ECO:0000256" key="5">
    <source>
        <dbReference type="ARBA" id="ARBA00023242"/>
    </source>
</evidence>
<dbReference type="PANTHER" id="PTHR31190">
    <property type="entry name" value="DNA-BINDING DOMAIN"/>
    <property type="match status" value="1"/>
</dbReference>
<dbReference type="SUPFAM" id="SSF54171">
    <property type="entry name" value="DNA-binding domain"/>
    <property type="match status" value="1"/>
</dbReference>
<evidence type="ECO:0000256" key="6">
    <source>
        <dbReference type="ARBA" id="ARBA00024343"/>
    </source>
</evidence>
<keyword evidence="5" id="KW-0539">Nucleus</keyword>
<dbReference type="CDD" id="cd00018">
    <property type="entry name" value="AP2"/>
    <property type="match status" value="1"/>
</dbReference>
<dbReference type="OrthoDB" id="1911211at2759"/>
<dbReference type="GO" id="GO:0003677">
    <property type="term" value="F:DNA binding"/>
    <property type="evidence" value="ECO:0007669"/>
    <property type="project" value="UniProtKB-KW"/>
</dbReference>
<sequence>MNHYTYKIPSNFEYSIQYLLHPLKINNQFLYSFSSSPSNRLITIQAHHTETLKMDGQSSYESDLALLDSIRRHLLDESDPFRFGAPSCNSGQTSFYSRSSSFSSLYPCLSDNWGELPLKEDDSEDMVLYGVLRDAVNVGWIPSSEAGSPDSSALSFQVKSELDHFPAVFSPPETISRVPNIPQVKDFPAVVPEKGKHYRGVRQRPWGKFAAEIRDPAKNGARVWLGTYETAEDAALAYDRAAYRMRGSRAMLNFPLRVNSGEPDPIRVTSKRASPEPSSSSEKLSAAKRKKKTVGPTVQVVTGQAGQHTRGEQLLVI</sequence>
<dbReference type="Proteomes" id="UP000447434">
    <property type="component" value="Chromosome 9"/>
</dbReference>